<evidence type="ECO:0000313" key="2">
    <source>
        <dbReference type="EMBL" id="KRH17908.1"/>
    </source>
</evidence>
<accession>A0A0R0GUW2</accession>
<dbReference type="Gene3D" id="3.40.50.300">
    <property type="entry name" value="P-loop containing nucleotide triphosphate hydrolases"/>
    <property type="match status" value="1"/>
</dbReference>
<evidence type="ECO:0000313" key="4">
    <source>
        <dbReference type="Proteomes" id="UP000008827"/>
    </source>
</evidence>
<name>A0A0R0GUW2_SOYBN</name>
<gene>
    <name evidence="2" type="ORF">GLYMA_13G026500</name>
</gene>
<dbReference type="EMBL" id="CM000846">
    <property type="protein sequence ID" value="KRH17908.1"/>
    <property type="molecule type" value="Genomic_DNA"/>
</dbReference>
<dbReference type="STRING" id="3847.A0A0R0GUW2"/>
<dbReference type="EnsemblPlants" id="KRH17908">
    <property type="protein sequence ID" value="KRH17908"/>
    <property type="gene ID" value="GLYMA_13G026500"/>
</dbReference>
<organism evidence="2">
    <name type="scientific">Glycine max</name>
    <name type="common">Soybean</name>
    <name type="synonym">Glycine hispida</name>
    <dbReference type="NCBI Taxonomy" id="3847"/>
    <lineage>
        <taxon>Eukaryota</taxon>
        <taxon>Viridiplantae</taxon>
        <taxon>Streptophyta</taxon>
        <taxon>Embryophyta</taxon>
        <taxon>Tracheophyta</taxon>
        <taxon>Spermatophyta</taxon>
        <taxon>Magnoliopsida</taxon>
        <taxon>eudicotyledons</taxon>
        <taxon>Gunneridae</taxon>
        <taxon>Pentapetalae</taxon>
        <taxon>rosids</taxon>
        <taxon>fabids</taxon>
        <taxon>Fabales</taxon>
        <taxon>Fabaceae</taxon>
        <taxon>Papilionoideae</taxon>
        <taxon>50 kb inversion clade</taxon>
        <taxon>NPAAA clade</taxon>
        <taxon>indigoferoid/millettioid clade</taxon>
        <taxon>Phaseoleae</taxon>
        <taxon>Glycine</taxon>
        <taxon>Glycine subgen. Soja</taxon>
    </lineage>
</organism>
<feature type="domain" description="DNA helicase Pif1-like 2B" evidence="1">
    <location>
        <begin position="16"/>
        <end position="61"/>
    </location>
</feature>
<reference evidence="2 3" key="1">
    <citation type="journal article" date="2010" name="Nature">
        <title>Genome sequence of the palaeopolyploid soybean.</title>
        <authorList>
            <person name="Schmutz J."/>
            <person name="Cannon S.B."/>
            <person name="Schlueter J."/>
            <person name="Ma J."/>
            <person name="Mitros T."/>
            <person name="Nelson W."/>
            <person name="Hyten D.L."/>
            <person name="Song Q."/>
            <person name="Thelen J.J."/>
            <person name="Cheng J."/>
            <person name="Xu D."/>
            <person name="Hellsten U."/>
            <person name="May G.D."/>
            <person name="Yu Y."/>
            <person name="Sakurai T."/>
            <person name="Umezawa T."/>
            <person name="Bhattacharyya M.K."/>
            <person name="Sandhu D."/>
            <person name="Valliyodan B."/>
            <person name="Lindquist E."/>
            <person name="Peto M."/>
            <person name="Grant D."/>
            <person name="Shu S."/>
            <person name="Goodstein D."/>
            <person name="Barry K."/>
            <person name="Futrell-Griggs M."/>
            <person name="Abernathy B."/>
            <person name="Du J."/>
            <person name="Tian Z."/>
            <person name="Zhu L."/>
            <person name="Gill N."/>
            <person name="Joshi T."/>
            <person name="Libault M."/>
            <person name="Sethuraman A."/>
            <person name="Zhang X.-C."/>
            <person name="Shinozaki K."/>
            <person name="Nguyen H.T."/>
            <person name="Wing R.A."/>
            <person name="Cregan P."/>
            <person name="Specht J."/>
            <person name="Grimwood J."/>
            <person name="Rokhsar D."/>
            <person name="Stacey G."/>
            <person name="Shoemaker R.C."/>
            <person name="Jackson S.A."/>
        </authorList>
    </citation>
    <scope>NUCLEOTIDE SEQUENCE</scope>
    <source>
        <strain evidence="3">cv. Williams 82</strain>
        <tissue evidence="2">Callus</tissue>
    </source>
</reference>
<dbReference type="SMR" id="A0A0R0GUW2"/>
<dbReference type="InterPro" id="IPR049163">
    <property type="entry name" value="Pif1-like_2B_dom"/>
</dbReference>
<dbReference type="SUPFAM" id="SSF52540">
    <property type="entry name" value="P-loop containing nucleoside triphosphate hydrolases"/>
    <property type="match status" value="1"/>
</dbReference>
<sequence>MTDAATTKCYQAITPEFLYSLKTFGIPNHKIRLKTSTSIMLIWNSDQAEGLCNETRLIVSRMTNHVIEAQIIYVSYAMTITKSQGQSLEFVGLYLPKLIFSHGQLYVTFSRVQSKSGLKILIHKKGKPENITTNVVFKEVLQNL</sequence>
<dbReference type="InterPro" id="IPR027417">
    <property type="entry name" value="P-loop_NTPase"/>
</dbReference>
<protein>
    <recommendedName>
        <fullName evidence="1">DNA helicase Pif1-like 2B domain-containing protein</fullName>
    </recommendedName>
</protein>
<reference evidence="3" key="2">
    <citation type="submission" date="2018-02" db="UniProtKB">
        <authorList>
            <consortium name="EnsemblPlants"/>
        </authorList>
    </citation>
    <scope>IDENTIFICATION</scope>
    <source>
        <strain evidence="3">Williams 82</strain>
    </source>
</reference>
<dbReference type="AlphaFoldDB" id="A0A0R0GUW2"/>
<dbReference type="Gramene" id="KRH17908">
    <property type="protein sequence ID" value="KRH17908"/>
    <property type="gene ID" value="GLYMA_13G026500"/>
</dbReference>
<dbReference type="InParanoid" id="A0A0R0GUW2"/>
<keyword evidence="4" id="KW-1185">Reference proteome</keyword>
<reference evidence="2" key="3">
    <citation type="submission" date="2018-07" db="EMBL/GenBank/DDBJ databases">
        <title>WGS assembly of Glycine max.</title>
        <authorList>
            <person name="Schmutz J."/>
            <person name="Cannon S."/>
            <person name="Schlueter J."/>
            <person name="Ma J."/>
            <person name="Mitros T."/>
            <person name="Nelson W."/>
            <person name="Hyten D."/>
            <person name="Song Q."/>
            <person name="Thelen J."/>
            <person name="Cheng J."/>
            <person name="Xu D."/>
            <person name="Hellsten U."/>
            <person name="May G."/>
            <person name="Yu Y."/>
            <person name="Sakurai T."/>
            <person name="Umezawa T."/>
            <person name="Bhattacharyya M."/>
            <person name="Sandhu D."/>
            <person name="Valliyodan B."/>
            <person name="Lindquist E."/>
            <person name="Peto M."/>
            <person name="Grant D."/>
            <person name="Shu S."/>
            <person name="Goodstein D."/>
            <person name="Barry K."/>
            <person name="Futrell-Griggs M."/>
            <person name="Abernathy B."/>
            <person name="Du J."/>
            <person name="Tian Z."/>
            <person name="Zhu L."/>
            <person name="Gill N."/>
            <person name="Joshi T."/>
            <person name="Libault M."/>
            <person name="Sethuraman A."/>
            <person name="Zhang X."/>
            <person name="Shinozaki K."/>
            <person name="Nguyen H."/>
            <person name="Wing R."/>
            <person name="Cregan P."/>
            <person name="Specht J."/>
            <person name="Grimwood J."/>
            <person name="Rokhsar D."/>
            <person name="Stacey G."/>
            <person name="Shoemaker R."/>
            <person name="Jackson S."/>
        </authorList>
    </citation>
    <scope>NUCLEOTIDE SEQUENCE</scope>
    <source>
        <tissue evidence="2">Callus</tissue>
    </source>
</reference>
<dbReference type="Proteomes" id="UP000008827">
    <property type="component" value="Chromosome 13"/>
</dbReference>
<evidence type="ECO:0000259" key="1">
    <source>
        <dbReference type="Pfam" id="PF21530"/>
    </source>
</evidence>
<dbReference type="PANTHER" id="PTHR23274">
    <property type="entry name" value="DNA HELICASE-RELATED"/>
    <property type="match status" value="1"/>
</dbReference>
<dbReference type="PANTHER" id="PTHR23274:SF33">
    <property type="entry name" value="ANIMAL RPA1 DOMAIN PROTEIN"/>
    <property type="match status" value="1"/>
</dbReference>
<evidence type="ECO:0000313" key="3">
    <source>
        <dbReference type="EnsemblPlants" id="KRH17908"/>
    </source>
</evidence>
<dbReference type="Pfam" id="PF21530">
    <property type="entry name" value="Pif1_2B_dom"/>
    <property type="match status" value="1"/>
</dbReference>
<proteinExistence type="predicted"/>
<dbReference type="OMA" id="ANDQDTN"/>